<dbReference type="SUPFAM" id="SSF56487">
    <property type="entry name" value="SRCR-like"/>
    <property type="match status" value="1"/>
</dbReference>
<evidence type="ECO:0000256" key="1">
    <source>
        <dbReference type="ARBA" id="ARBA00004613"/>
    </source>
</evidence>
<keyword evidence="10" id="KW-1185">Reference proteome</keyword>
<evidence type="ECO:0000256" key="5">
    <source>
        <dbReference type="ARBA" id="ARBA00023157"/>
    </source>
</evidence>
<dbReference type="GO" id="GO:0016020">
    <property type="term" value="C:membrane"/>
    <property type="evidence" value="ECO:0007669"/>
    <property type="project" value="InterPro"/>
</dbReference>
<reference evidence="9" key="3">
    <citation type="submission" date="2025-09" db="UniProtKB">
        <authorList>
            <consortium name="Ensembl"/>
        </authorList>
    </citation>
    <scope>IDENTIFICATION</scope>
    <source>
        <strain evidence="9">Guanapo</strain>
    </source>
</reference>
<evidence type="ECO:0000313" key="10">
    <source>
        <dbReference type="Proteomes" id="UP000242638"/>
    </source>
</evidence>
<dbReference type="InterPro" id="IPR036772">
    <property type="entry name" value="SRCR-like_dom_sf"/>
</dbReference>
<dbReference type="GeneTree" id="ENSGT00950000183145"/>
<dbReference type="PANTHER" id="PTHR19331">
    <property type="entry name" value="SCAVENGER RECEPTOR DOMAIN-CONTAINING"/>
    <property type="match status" value="1"/>
</dbReference>
<reference evidence="9" key="2">
    <citation type="submission" date="2025-08" db="UniProtKB">
        <authorList>
            <consortium name="Ensembl"/>
        </authorList>
    </citation>
    <scope>IDENTIFICATION</scope>
    <source>
        <strain evidence="9">Guanapo</strain>
    </source>
</reference>
<dbReference type="PROSITE" id="PS50287">
    <property type="entry name" value="SRCR_2"/>
    <property type="match status" value="1"/>
</dbReference>
<organism evidence="9 10">
    <name type="scientific">Poecilia reticulata</name>
    <name type="common">Guppy</name>
    <name type="synonym">Acanthophacelus reticulatus</name>
    <dbReference type="NCBI Taxonomy" id="8081"/>
    <lineage>
        <taxon>Eukaryota</taxon>
        <taxon>Metazoa</taxon>
        <taxon>Chordata</taxon>
        <taxon>Craniata</taxon>
        <taxon>Vertebrata</taxon>
        <taxon>Euteleostomi</taxon>
        <taxon>Actinopterygii</taxon>
        <taxon>Neopterygii</taxon>
        <taxon>Teleostei</taxon>
        <taxon>Neoteleostei</taxon>
        <taxon>Acanthomorphata</taxon>
        <taxon>Ovalentaria</taxon>
        <taxon>Atherinomorphae</taxon>
        <taxon>Cyprinodontiformes</taxon>
        <taxon>Poeciliidae</taxon>
        <taxon>Poeciliinae</taxon>
        <taxon>Poecilia</taxon>
    </lineage>
</organism>
<dbReference type="Ensembl" id="ENSPRET00000028293.1">
    <property type="protein sequence ID" value="ENSPREP00000027986.1"/>
    <property type="gene ID" value="ENSPREG00000018934.1"/>
</dbReference>
<keyword evidence="5 7" id="KW-1015">Disulfide bond</keyword>
<feature type="domain" description="SRCR" evidence="8">
    <location>
        <begin position="27"/>
        <end position="122"/>
    </location>
</feature>
<keyword evidence="6" id="KW-0325">Glycoprotein</keyword>
<sequence length="126" mass="13366">GENFSFCWIQACVCGNEPINVTSYHSIRLSGSNEPCSGRIEIYHNGSWGTVCDDLWDLNDAAVACRQLGCGPALGAPPSAHFGQGTGQICCSGSETSLSTCSHRGFGTHNCEHYEDVGVICSCKES</sequence>
<evidence type="ECO:0000259" key="8">
    <source>
        <dbReference type="PROSITE" id="PS50287"/>
    </source>
</evidence>
<proteinExistence type="predicted"/>
<keyword evidence="2" id="KW-0964">Secreted</keyword>
<dbReference type="PRINTS" id="PR00258">
    <property type="entry name" value="SPERACTRCPTR"/>
</dbReference>
<dbReference type="Gene3D" id="3.10.250.10">
    <property type="entry name" value="SRCR-like domain"/>
    <property type="match status" value="1"/>
</dbReference>
<dbReference type="InterPro" id="IPR001190">
    <property type="entry name" value="SRCR"/>
</dbReference>
<keyword evidence="4" id="KW-0677">Repeat</keyword>
<evidence type="ECO:0000256" key="2">
    <source>
        <dbReference type="ARBA" id="ARBA00022525"/>
    </source>
</evidence>
<dbReference type="PANTHER" id="PTHR19331:SF22">
    <property type="entry name" value="DELETED IN MALIGNANT BRAIN TUMORS 1 PROTEIN"/>
    <property type="match status" value="1"/>
</dbReference>
<evidence type="ECO:0000313" key="9">
    <source>
        <dbReference type="Ensembl" id="ENSPREP00000027986.1"/>
    </source>
</evidence>
<accession>A0A3P9Q1E8</accession>
<dbReference type="AlphaFoldDB" id="A0A3P9Q1E8"/>
<evidence type="ECO:0000256" key="7">
    <source>
        <dbReference type="PROSITE-ProRule" id="PRU00196"/>
    </source>
</evidence>
<keyword evidence="3" id="KW-0732">Signal</keyword>
<dbReference type="FunFam" id="3.10.250.10:FF:000006">
    <property type="entry name" value="neurotrypsin isoform X2"/>
    <property type="match status" value="1"/>
</dbReference>
<protein>
    <recommendedName>
        <fullName evidence="8">SRCR domain-containing protein</fullName>
    </recommendedName>
</protein>
<comment type="caution">
    <text evidence="7">Lacks conserved residue(s) required for the propagation of feature annotation.</text>
</comment>
<dbReference type="Bgee" id="ENSPREG00000018934">
    <property type="expression patterns" value="Expressed in caudal fin"/>
</dbReference>
<reference evidence="10" key="1">
    <citation type="submission" date="2013-11" db="EMBL/GenBank/DDBJ databases">
        <title>The genomic landscape of the Guanapo guppy.</title>
        <authorList>
            <person name="Kuenstner A."/>
            <person name="Dreyer C."/>
        </authorList>
    </citation>
    <scope>NUCLEOTIDE SEQUENCE</scope>
    <source>
        <strain evidence="10">Guanapo</strain>
    </source>
</reference>
<dbReference type="SMART" id="SM00202">
    <property type="entry name" value="SR"/>
    <property type="match status" value="1"/>
</dbReference>
<dbReference type="Proteomes" id="UP000242638">
    <property type="component" value="Unassembled WGS sequence"/>
</dbReference>
<comment type="subcellular location">
    <subcellularLocation>
        <location evidence="1">Secreted</location>
    </subcellularLocation>
</comment>
<name>A0A3P9Q1E8_POERE</name>
<evidence type="ECO:0000256" key="3">
    <source>
        <dbReference type="ARBA" id="ARBA00022729"/>
    </source>
</evidence>
<evidence type="ECO:0000256" key="6">
    <source>
        <dbReference type="ARBA" id="ARBA00023180"/>
    </source>
</evidence>
<dbReference type="Pfam" id="PF00530">
    <property type="entry name" value="SRCR"/>
    <property type="match status" value="1"/>
</dbReference>
<evidence type="ECO:0000256" key="4">
    <source>
        <dbReference type="ARBA" id="ARBA00022737"/>
    </source>
</evidence>
<feature type="disulfide bond" evidence="7">
    <location>
        <begin position="91"/>
        <end position="101"/>
    </location>
</feature>
<dbReference type="OMA" id="VEYANCA"/>